<sequence length="75" mass="8484">MTITELSALVHKTGLVNFYRPGRNEPSKIAVAVEIKDVRPGQFGRTDCLISPLAGEGEEWVSLDRIKLEEWEKEE</sequence>
<reference evidence="1" key="1">
    <citation type="submission" date="2020-03" db="EMBL/GenBank/DDBJ databases">
        <title>The deep terrestrial virosphere.</title>
        <authorList>
            <person name="Holmfeldt K."/>
            <person name="Nilsson E."/>
            <person name="Simone D."/>
            <person name="Lopez-Fernandez M."/>
            <person name="Wu X."/>
            <person name="de Brujin I."/>
            <person name="Lundin D."/>
            <person name="Andersson A."/>
            <person name="Bertilsson S."/>
            <person name="Dopson M."/>
        </authorList>
    </citation>
    <scope>NUCLEOTIDE SEQUENCE</scope>
    <source>
        <strain evidence="1">MM415B04733</strain>
    </source>
</reference>
<name>A0A6M3LG88_9ZZZZ</name>
<protein>
    <submittedName>
        <fullName evidence="1">Uncharacterized protein</fullName>
    </submittedName>
</protein>
<organism evidence="1">
    <name type="scientific">viral metagenome</name>
    <dbReference type="NCBI Taxonomy" id="1070528"/>
    <lineage>
        <taxon>unclassified sequences</taxon>
        <taxon>metagenomes</taxon>
        <taxon>organismal metagenomes</taxon>
    </lineage>
</organism>
<accession>A0A6M3LG88</accession>
<gene>
    <name evidence="1" type="ORF">MM415B04733_0009</name>
</gene>
<evidence type="ECO:0000313" key="1">
    <source>
        <dbReference type="EMBL" id="QJA92324.1"/>
    </source>
</evidence>
<proteinExistence type="predicted"/>
<dbReference type="EMBL" id="MT143057">
    <property type="protein sequence ID" value="QJA92324.1"/>
    <property type="molecule type" value="Genomic_DNA"/>
</dbReference>
<dbReference type="AlphaFoldDB" id="A0A6M3LG88"/>